<dbReference type="InterPro" id="IPR021479">
    <property type="entry name" value="30K_MP_C"/>
</dbReference>
<accession>A0A9N7AB50</accession>
<feature type="domain" description="30K viral movement protein core" evidence="2">
    <location>
        <begin position="91"/>
        <end position="216"/>
    </location>
</feature>
<reference evidence="3" key="1">
    <citation type="journal article" date="2023" name="bioRxiv">
        <title>Expanding the repertoire of the plant infecting ophioviruses.</title>
        <authorList>
            <person name="Debat H."/>
            <person name="Garcia M.L."/>
            <person name="Bejerman N."/>
        </authorList>
    </citation>
    <scope>NUCLEOTIDE SEQUENCE</scope>
</reference>
<sequence length="516" mass="58834">MDLALLPASSRRLTLGIDQTESNRAAKGKTKVINISGDDDVSDEIESLAADFAKMATDKITSCLSPITINLKDGFKKQKLQLTSMQKVHNAIKTAVNKIGGSEDYPFITFEKVQILYIPLFANRGECDGEITVTLSDEGAEMGSAQRTIQSVKFNAGKEVIVELSMDFFIAKKNVDKVVVEIESEGIPIIKRAYAAMTIGFFIHESYNPLLMLEKPTMIVCMEPRVRPKDTNRKTILRQIGEDLKREQILRGSQYKKKELEDKREYDQKNKGIMIRGPRELAIARTRSELLRNREIFSPRGGAAFRRRSMEELEVEREMDEMREEEMANRDRDVERAYESEFSDYAQDNSPISETHRDLMEVKPTESQVHTLVPAVTERSLKFNFRIFKNPMNLPFVLDVTSQLHVLNELDVPHDFKQLSTGEKKEVWGCKTAGRVDLNKITYVFSEAVFLEDPEADFNFISYLALKKDGIVDSMREEGRSAYLFKDDVIILTFDTGEGRMVLKDEAWEKESVKSG</sequence>
<protein>
    <submittedName>
        <fullName evidence="3">Movement protein</fullName>
    </submittedName>
</protein>
<evidence type="ECO:0000259" key="1">
    <source>
        <dbReference type="Pfam" id="PF11330"/>
    </source>
</evidence>
<proteinExistence type="predicted"/>
<evidence type="ECO:0000259" key="2">
    <source>
        <dbReference type="Pfam" id="PF17644"/>
    </source>
</evidence>
<dbReference type="EMBL" id="BK062691">
    <property type="protein sequence ID" value="DBA06910.1"/>
    <property type="molecule type" value="Genomic_RNA"/>
</dbReference>
<organism evidence="3">
    <name type="scientific">Gentiana ophiovirus</name>
    <dbReference type="NCBI Taxonomy" id="2983943"/>
    <lineage>
        <taxon>Viruses</taxon>
        <taxon>Riboviria</taxon>
        <taxon>Orthornavirae</taxon>
        <taxon>Negarnaviricota</taxon>
        <taxon>Haploviricotina</taxon>
        <taxon>Milneviricetes</taxon>
        <taxon>Naedrevirales</taxon>
        <taxon>Aspiviridae</taxon>
        <taxon>Ophiovirus</taxon>
    </lineage>
</organism>
<dbReference type="Pfam" id="PF11330">
    <property type="entry name" value="30K_MP_C_Ter"/>
    <property type="match status" value="1"/>
</dbReference>
<evidence type="ECO:0000313" key="3">
    <source>
        <dbReference type="EMBL" id="DBA06910.1"/>
    </source>
</evidence>
<dbReference type="InterPro" id="IPR041344">
    <property type="entry name" value="30K_MP_core"/>
</dbReference>
<name>A0A9N7AB50_9VIRU</name>
<dbReference type="Pfam" id="PF17644">
    <property type="entry name" value="30K_MP_core"/>
    <property type="match status" value="1"/>
</dbReference>
<feature type="domain" description="30K viral movement protein C-terminal" evidence="1">
    <location>
        <begin position="444"/>
        <end position="510"/>
    </location>
</feature>